<dbReference type="Proteomes" id="UP001054945">
    <property type="component" value="Unassembled WGS sequence"/>
</dbReference>
<reference evidence="1 2" key="1">
    <citation type="submission" date="2021-06" db="EMBL/GenBank/DDBJ databases">
        <title>Caerostris extrusa draft genome.</title>
        <authorList>
            <person name="Kono N."/>
            <person name="Arakawa K."/>
        </authorList>
    </citation>
    <scope>NUCLEOTIDE SEQUENCE [LARGE SCALE GENOMIC DNA]</scope>
</reference>
<dbReference type="EMBL" id="BPLR01016109">
    <property type="protein sequence ID" value="GIY81335.1"/>
    <property type="molecule type" value="Genomic_DNA"/>
</dbReference>
<proteinExistence type="predicted"/>
<dbReference type="AlphaFoldDB" id="A0AAV4WH09"/>
<accession>A0AAV4WH09</accession>
<evidence type="ECO:0000313" key="2">
    <source>
        <dbReference type="Proteomes" id="UP001054945"/>
    </source>
</evidence>
<keyword evidence="2" id="KW-1185">Reference proteome</keyword>
<evidence type="ECO:0000313" key="1">
    <source>
        <dbReference type="EMBL" id="GIY81335.1"/>
    </source>
</evidence>
<name>A0AAV4WH09_CAEEX</name>
<protein>
    <submittedName>
        <fullName evidence="1">Uncharacterized protein</fullName>
    </submittedName>
</protein>
<organism evidence="1 2">
    <name type="scientific">Caerostris extrusa</name>
    <name type="common">Bark spider</name>
    <name type="synonym">Caerostris bankana</name>
    <dbReference type="NCBI Taxonomy" id="172846"/>
    <lineage>
        <taxon>Eukaryota</taxon>
        <taxon>Metazoa</taxon>
        <taxon>Ecdysozoa</taxon>
        <taxon>Arthropoda</taxon>
        <taxon>Chelicerata</taxon>
        <taxon>Arachnida</taxon>
        <taxon>Araneae</taxon>
        <taxon>Araneomorphae</taxon>
        <taxon>Entelegynae</taxon>
        <taxon>Araneoidea</taxon>
        <taxon>Araneidae</taxon>
        <taxon>Caerostris</taxon>
    </lineage>
</organism>
<comment type="caution">
    <text evidence="1">The sequence shown here is derived from an EMBL/GenBank/DDBJ whole genome shotgun (WGS) entry which is preliminary data.</text>
</comment>
<sequence>MVALNSDIRIQKKEKFKGKNVVSAPFRVNGEKRRGRSTVVPPVRQRSVGSRVLQNGILRAQFSICLARVLHLLFFRLATLGRKFSLVVFKKEWENYFSFPTVTFGLRERGRIR</sequence>
<gene>
    <name evidence="1" type="ORF">CEXT_361601</name>
</gene>